<proteinExistence type="predicted"/>
<name>A0A1R3L033_9ROSI</name>
<comment type="caution">
    <text evidence="1">The sequence shown here is derived from an EMBL/GenBank/DDBJ whole genome shotgun (WGS) entry which is preliminary data.</text>
</comment>
<accession>A0A1R3L033</accession>
<dbReference type="AlphaFoldDB" id="A0A1R3L033"/>
<evidence type="ECO:0000313" key="2">
    <source>
        <dbReference type="Proteomes" id="UP000187203"/>
    </source>
</evidence>
<organism evidence="1 2">
    <name type="scientific">Corchorus olitorius</name>
    <dbReference type="NCBI Taxonomy" id="93759"/>
    <lineage>
        <taxon>Eukaryota</taxon>
        <taxon>Viridiplantae</taxon>
        <taxon>Streptophyta</taxon>
        <taxon>Embryophyta</taxon>
        <taxon>Tracheophyta</taxon>
        <taxon>Spermatophyta</taxon>
        <taxon>Magnoliopsida</taxon>
        <taxon>eudicotyledons</taxon>
        <taxon>Gunneridae</taxon>
        <taxon>Pentapetalae</taxon>
        <taxon>rosids</taxon>
        <taxon>malvids</taxon>
        <taxon>Malvales</taxon>
        <taxon>Malvaceae</taxon>
        <taxon>Grewioideae</taxon>
        <taxon>Apeibeae</taxon>
        <taxon>Corchorus</taxon>
    </lineage>
</organism>
<evidence type="ECO:0000313" key="1">
    <source>
        <dbReference type="EMBL" id="OMP12649.1"/>
    </source>
</evidence>
<sequence length="29" mass="3215">MTIPTTNLFPPISPAVPYQKASLWFPPVT</sequence>
<dbReference type="EMBL" id="AWUE01008403">
    <property type="protein sequence ID" value="OMP12649.1"/>
    <property type="molecule type" value="Genomic_DNA"/>
</dbReference>
<dbReference type="Proteomes" id="UP000187203">
    <property type="component" value="Unassembled WGS sequence"/>
</dbReference>
<gene>
    <name evidence="1" type="ORF">COLO4_02918</name>
</gene>
<reference evidence="2" key="1">
    <citation type="submission" date="2013-09" db="EMBL/GenBank/DDBJ databases">
        <title>Corchorus olitorius genome sequencing.</title>
        <authorList>
            <person name="Alam M."/>
            <person name="Haque M.S."/>
            <person name="Islam M.S."/>
            <person name="Emdad E.M."/>
            <person name="Islam M.M."/>
            <person name="Ahmed B."/>
            <person name="Halim A."/>
            <person name="Hossen Q.M.M."/>
            <person name="Hossain M.Z."/>
            <person name="Ahmed R."/>
            <person name="Khan M.M."/>
            <person name="Islam R."/>
            <person name="Rashid M.M."/>
            <person name="Khan S.A."/>
            <person name="Rahman M.S."/>
            <person name="Alam M."/>
            <person name="Yahiya A.S."/>
            <person name="Khan M.S."/>
            <person name="Azam M.S."/>
            <person name="Haque T."/>
            <person name="Lashkar M.Z.H."/>
            <person name="Akhand A.I."/>
            <person name="Morshed G."/>
            <person name="Roy S."/>
            <person name="Uddin K.S."/>
            <person name="Rabeya T."/>
            <person name="Hossain A.S."/>
            <person name="Chowdhury A."/>
            <person name="Snigdha A.R."/>
            <person name="Mortoza M.S."/>
            <person name="Matin S.A."/>
            <person name="Hoque S.M.E."/>
            <person name="Islam M.K."/>
            <person name="Roy D.K."/>
            <person name="Haider R."/>
            <person name="Moosa M.M."/>
            <person name="Elias S.M."/>
            <person name="Hasan A.M."/>
            <person name="Jahan S."/>
            <person name="Shafiuddin M."/>
            <person name="Mahmood N."/>
            <person name="Shommy N.S."/>
        </authorList>
    </citation>
    <scope>NUCLEOTIDE SEQUENCE [LARGE SCALE GENOMIC DNA]</scope>
    <source>
        <strain evidence="2">cv. O-4</strain>
    </source>
</reference>
<protein>
    <submittedName>
        <fullName evidence="1">Uncharacterized protein</fullName>
    </submittedName>
</protein>
<keyword evidence="2" id="KW-1185">Reference proteome</keyword>